<accession>A0A7W5AN09</accession>
<evidence type="ECO:0000313" key="1">
    <source>
        <dbReference type="EMBL" id="MBB3099111.1"/>
    </source>
</evidence>
<dbReference type="AlphaFoldDB" id="A0A7W5AN09"/>
<dbReference type="RefSeq" id="WP_183225186.1">
    <property type="nucleotide sequence ID" value="NZ_BMPW01000020.1"/>
</dbReference>
<gene>
    <name evidence="1" type="ORF">FHR83_006817</name>
</gene>
<dbReference type="EMBL" id="JACHXF010000017">
    <property type="protein sequence ID" value="MBB3099111.1"/>
    <property type="molecule type" value="Genomic_DNA"/>
</dbReference>
<protein>
    <submittedName>
        <fullName evidence="1">Uncharacterized protein</fullName>
    </submittedName>
</protein>
<proteinExistence type="predicted"/>
<dbReference type="Proteomes" id="UP000590749">
    <property type="component" value="Unassembled WGS sequence"/>
</dbReference>
<keyword evidence="2" id="KW-1185">Reference proteome</keyword>
<organism evidence="1 2">
    <name type="scientific">Actinoplanes campanulatus</name>
    <dbReference type="NCBI Taxonomy" id="113559"/>
    <lineage>
        <taxon>Bacteria</taxon>
        <taxon>Bacillati</taxon>
        <taxon>Actinomycetota</taxon>
        <taxon>Actinomycetes</taxon>
        <taxon>Micromonosporales</taxon>
        <taxon>Micromonosporaceae</taxon>
        <taxon>Actinoplanes</taxon>
    </lineage>
</organism>
<comment type="caution">
    <text evidence="1">The sequence shown here is derived from an EMBL/GenBank/DDBJ whole genome shotgun (WGS) entry which is preliminary data.</text>
</comment>
<name>A0A7W5AN09_9ACTN</name>
<reference evidence="1 2" key="1">
    <citation type="submission" date="2020-08" db="EMBL/GenBank/DDBJ databases">
        <title>Genomic Encyclopedia of Type Strains, Phase III (KMG-III): the genomes of soil and plant-associated and newly described type strains.</title>
        <authorList>
            <person name="Whitman W."/>
        </authorList>
    </citation>
    <scope>NUCLEOTIDE SEQUENCE [LARGE SCALE GENOMIC DNA]</scope>
    <source>
        <strain evidence="1 2">CECT 3287</strain>
    </source>
</reference>
<evidence type="ECO:0000313" key="2">
    <source>
        <dbReference type="Proteomes" id="UP000590749"/>
    </source>
</evidence>
<sequence length="134" mass="14497">MGSTPRAHLAYGYDLGSPDDFKAAERTEDGSPNLPGLAPYPSVWSFLEHVDRQFPAAGVVARTSGSEGSYGLVLIVDDSQRSVDWDEVMTLDLNEMDGRPSVADWNTDLAEALTALGVTPFQEGPCWLVFPSYG</sequence>